<proteinExistence type="inferred from homology"/>
<dbReference type="OrthoDB" id="5457012at2"/>
<sequence>MAAARSEAAMSDRLEGLAVITGAGSGIGKETARLFASRGARLVLVDRDAEALSALSGSDFAGAIAATLAADVGDPAMPGQLAALLRPHGAPRYLVNNAGIAAAPPILETQDSDIERFLSVNVASVFRLCRTLIPMMQGGDAAIVNVSSVFGLTGVSGVSIYSLTKGAVAALTVQLATEFGRDGIRVNAVAPGLIHTPLTDARIRSGARAQKHMIDEAPIGRAGTPADVAEAIAFLCSGRASFITGEILKIDGGWMNARLPRQ</sequence>
<dbReference type="GO" id="GO:0016616">
    <property type="term" value="F:oxidoreductase activity, acting on the CH-OH group of donors, NAD or NADP as acceptor"/>
    <property type="evidence" value="ECO:0007669"/>
    <property type="project" value="TreeGrafter"/>
</dbReference>
<dbReference type="GO" id="GO:0030497">
    <property type="term" value="P:fatty acid elongation"/>
    <property type="evidence" value="ECO:0007669"/>
    <property type="project" value="TreeGrafter"/>
</dbReference>
<dbReference type="InterPro" id="IPR036291">
    <property type="entry name" value="NAD(P)-bd_dom_sf"/>
</dbReference>
<comment type="caution">
    <text evidence="2">The sequence shown here is derived from an EMBL/GenBank/DDBJ whole genome shotgun (WGS) entry which is preliminary data.</text>
</comment>
<reference evidence="2 3" key="1">
    <citation type="submission" date="2017-10" db="EMBL/GenBank/DDBJ databases">
        <title>Sedimentibacterium mangrovi gen. nov., sp. nov., a novel member of family Phyllobacteriacea isolated from mangrove sediment.</title>
        <authorList>
            <person name="Liao H."/>
            <person name="Tian Y."/>
        </authorList>
    </citation>
    <scope>NUCLEOTIDE SEQUENCE [LARGE SCALE GENOMIC DNA]</scope>
    <source>
        <strain evidence="2 3">X9-2-2</strain>
    </source>
</reference>
<dbReference type="SUPFAM" id="SSF51735">
    <property type="entry name" value="NAD(P)-binding Rossmann-fold domains"/>
    <property type="match status" value="1"/>
</dbReference>
<dbReference type="Proteomes" id="UP000221168">
    <property type="component" value="Unassembled WGS sequence"/>
</dbReference>
<dbReference type="Pfam" id="PF13561">
    <property type="entry name" value="adh_short_C2"/>
    <property type="match status" value="1"/>
</dbReference>
<dbReference type="EMBL" id="PDVP01000017">
    <property type="protein sequence ID" value="PHP65188.1"/>
    <property type="molecule type" value="Genomic_DNA"/>
</dbReference>
<accession>A0A2G1QJ02</accession>
<evidence type="ECO:0000313" key="2">
    <source>
        <dbReference type="EMBL" id="PHP65188.1"/>
    </source>
</evidence>
<dbReference type="Gene3D" id="3.40.50.720">
    <property type="entry name" value="NAD(P)-binding Rossmann-like Domain"/>
    <property type="match status" value="1"/>
</dbReference>
<dbReference type="CDD" id="cd05233">
    <property type="entry name" value="SDR_c"/>
    <property type="match status" value="1"/>
</dbReference>
<evidence type="ECO:0000313" key="3">
    <source>
        <dbReference type="Proteomes" id="UP000221168"/>
    </source>
</evidence>
<evidence type="ECO:0000256" key="1">
    <source>
        <dbReference type="ARBA" id="ARBA00006484"/>
    </source>
</evidence>
<keyword evidence="3" id="KW-1185">Reference proteome</keyword>
<name>A0A2G1QJ02_9HYPH</name>
<gene>
    <name evidence="2" type="ORF">CSC94_19940</name>
</gene>
<dbReference type="PRINTS" id="PR00080">
    <property type="entry name" value="SDRFAMILY"/>
</dbReference>
<dbReference type="PANTHER" id="PTHR42760:SF123">
    <property type="entry name" value="OXIDOREDUCTASE"/>
    <property type="match status" value="1"/>
</dbReference>
<comment type="similarity">
    <text evidence="1">Belongs to the short-chain dehydrogenases/reductases (SDR) family.</text>
</comment>
<dbReference type="AlphaFoldDB" id="A0A2G1QJ02"/>
<dbReference type="PRINTS" id="PR00081">
    <property type="entry name" value="GDHRDH"/>
</dbReference>
<organism evidence="2 3">
    <name type="scientific">Zhengella mangrovi</name>
    <dbReference type="NCBI Taxonomy" id="1982044"/>
    <lineage>
        <taxon>Bacteria</taxon>
        <taxon>Pseudomonadati</taxon>
        <taxon>Pseudomonadota</taxon>
        <taxon>Alphaproteobacteria</taxon>
        <taxon>Hyphomicrobiales</taxon>
        <taxon>Notoacmeibacteraceae</taxon>
        <taxon>Zhengella</taxon>
    </lineage>
</organism>
<dbReference type="PANTHER" id="PTHR42760">
    <property type="entry name" value="SHORT-CHAIN DEHYDROGENASES/REDUCTASES FAMILY MEMBER"/>
    <property type="match status" value="1"/>
</dbReference>
<dbReference type="InterPro" id="IPR002347">
    <property type="entry name" value="SDR_fam"/>
</dbReference>
<dbReference type="FunFam" id="3.40.50.720:FF:000084">
    <property type="entry name" value="Short-chain dehydrogenase reductase"/>
    <property type="match status" value="1"/>
</dbReference>
<protein>
    <submittedName>
        <fullName evidence="2">Short-chain dehydrogenase</fullName>
    </submittedName>
</protein>